<dbReference type="Proteomes" id="UP000290759">
    <property type="component" value="Unassembled WGS sequence"/>
</dbReference>
<evidence type="ECO:0000256" key="1">
    <source>
        <dbReference type="SAM" id="SignalP"/>
    </source>
</evidence>
<protein>
    <submittedName>
        <fullName evidence="2">Uncharacterized protein</fullName>
    </submittedName>
</protein>
<sequence>MCLRLALSAITFVVAVGPGWAAQKQVRPIGLVILSGTCTKLIVNGKDQTSECGNKILNTDYSDSRTGFYFTTNSDLVLTLSGIGDRQVKLDANNVVMPIDMVILGLKEQNDPVTVVGTCKFANPYLGPVLVTCKAEGALGTFEGSFMTDGSKPNRKVF</sequence>
<feature type="chain" id="PRO_5020812624" evidence="1">
    <location>
        <begin position="22"/>
        <end position="158"/>
    </location>
</feature>
<reference evidence="2 3" key="2">
    <citation type="submission" date="2019-02" db="EMBL/GenBank/DDBJ databases">
        <title>'Lichenibacterium ramalinii' gen. nov. sp. nov., 'Lichenibacterium minor' gen. nov. sp. nov.</title>
        <authorList>
            <person name="Pankratov T."/>
        </authorList>
    </citation>
    <scope>NUCLEOTIDE SEQUENCE [LARGE SCALE GENOMIC DNA]</scope>
    <source>
        <strain evidence="2 3">RmlP026</strain>
    </source>
</reference>
<dbReference type="RefSeq" id="WP_129228170.1">
    <property type="nucleotide sequence ID" value="NZ_QYBB01000022.1"/>
</dbReference>
<dbReference type="OrthoDB" id="8017628at2"/>
<evidence type="ECO:0000313" key="3">
    <source>
        <dbReference type="Proteomes" id="UP000290759"/>
    </source>
</evidence>
<dbReference type="AlphaFoldDB" id="A0A4Q2U6B9"/>
<organism evidence="2 3">
    <name type="scientific">Lichenibacterium minor</name>
    <dbReference type="NCBI Taxonomy" id="2316528"/>
    <lineage>
        <taxon>Bacteria</taxon>
        <taxon>Pseudomonadati</taxon>
        <taxon>Pseudomonadota</taxon>
        <taxon>Alphaproteobacteria</taxon>
        <taxon>Hyphomicrobiales</taxon>
        <taxon>Lichenihabitantaceae</taxon>
        <taxon>Lichenibacterium</taxon>
    </lineage>
</organism>
<evidence type="ECO:0000313" key="2">
    <source>
        <dbReference type="EMBL" id="RYC30631.1"/>
    </source>
</evidence>
<feature type="signal peptide" evidence="1">
    <location>
        <begin position="1"/>
        <end position="21"/>
    </location>
</feature>
<gene>
    <name evidence="2" type="ORF">D3273_17405</name>
</gene>
<keyword evidence="3" id="KW-1185">Reference proteome</keyword>
<proteinExistence type="predicted"/>
<accession>A0A4Q2U6B9</accession>
<name>A0A4Q2U6B9_9HYPH</name>
<reference evidence="2 3" key="1">
    <citation type="submission" date="2018-12" db="EMBL/GenBank/DDBJ databases">
        <authorList>
            <person name="Grouzdev D.S."/>
            <person name="Krutkina M.S."/>
        </authorList>
    </citation>
    <scope>NUCLEOTIDE SEQUENCE [LARGE SCALE GENOMIC DNA]</scope>
    <source>
        <strain evidence="2 3">RmlP026</strain>
    </source>
</reference>
<dbReference type="EMBL" id="QYBB01000022">
    <property type="protein sequence ID" value="RYC30631.1"/>
    <property type="molecule type" value="Genomic_DNA"/>
</dbReference>
<keyword evidence="1" id="KW-0732">Signal</keyword>
<comment type="caution">
    <text evidence="2">The sequence shown here is derived from an EMBL/GenBank/DDBJ whole genome shotgun (WGS) entry which is preliminary data.</text>
</comment>